<dbReference type="GO" id="GO:0003677">
    <property type="term" value="F:DNA binding"/>
    <property type="evidence" value="ECO:0007669"/>
    <property type="project" value="InterPro"/>
</dbReference>
<dbReference type="Gene3D" id="3.40.91.10">
    <property type="match status" value="1"/>
</dbReference>
<reference evidence="1 2" key="1">
    <citation type="submission" date="2019-07" db="EMBL/GenBank/DDBJ databases">
        <title>Genomes of sea-ice associated Colwellia species.</title>
        <authorList>
            <person name="Bowman J.P."/>
        </authorList>
    </citation>
    <scope>NUCLEOTIDE SEQUENCE [LARGE SCALE GENOMIC DNA]</scope>
    <source>
        <strain evidence="1 2">ACAM 459</strain>
    </source>
</reference>
<dbReference type="OrthoDB" id="1551434at2"/>
<comment type="caution">
    <text evidence="1">The sequence shown here is derived from an EMBL/GenBank/DDBJ whole genome shotgun (WGS) entry which is preliminary data.</text>
</comment>
<proteinExistence type="predicted"/>
<accession>A0A5C6Q7A7</accession>
<dbReference type="AlphaFoldDB" id="A0A5C6Q7A7"/>
<dbReference type="Gene3D" id="1.10.238.90">
    <property type="entry name" value="Restriction endonuclease BsobI, helical domain"/>
    <property type="match status" value="1"/>
</dbReference>
<organism evidence="1 2">
    <name type="scientific">Colwellia demingiae</name>
    <dbReference type="NCBI Taxonomy" id="89401"/>
    <lineage>
        <taxon>Bacteria</taxon>
        <taxon>Pseudomonadati</taxon>
        <taxon>Pseudomonadota</taxon>
        <taxon>Gammaproteobacteria</taxon>
        <taxon>Alteromonadales</taxon>
        <taxon>Colwelliaceae</taxon>
        <taxon>Colwellia</taxon>
    </lineage>
</organism>
<dbReference type="GO" id="GO:0009036">
    <property type="term" value="F:type II site-specific deoxyribonuclease activity"/>
    <property type="evidence" value="ECO:0007669"/>
    <property type="project" value="InterPro"/>
</dbReference>
<dbReference type="CDD" id="cd22315">
    <property type="entry name" value="BsoBI-like"/>
    <property type="match status" value="1"/>
</dbReference>
<dbReference type="InterPro" id="IPR015277">
    <property type="entry name" value="Restrct_endonuc_II_AvaI/BsoBI"/>
</dbReference>
<dbReference type="EMBL" id="VOLT01000012">
    <property type="protein sequence ID" value="TWX64874.1"/>
    <property type="molecule type" value="Genomic_DNA"/>
</dbReference>
<gene>
    <name evidence="1" type="ORF">ESZ36_19480</name>
</gene>
<keyword evidence="2" id="KW-1185">Reference proteome</keyword>
<name>A0A5C6Q7A7_9GAMM</name>
<evidence type="ECO:0000313" key="1">
    <source>
        <dbReference type="EMBL" id="TWX64874.1"/>
    </source>
</evidence>
<dbReference type="Proteomes" id="UP000321822">
    <property type="component" value="Unassembled WGS sequence"/>
</dbReference>
<dbReference type="InterPro" id="IPR043091">
    <property type="entry name" value="Restr_endonucII_AvaI/BsoBI_hel"/>
</dbReference>
<protein>
    <submittedName>
        <fullName evidence="1">Type II site-specific deoxyribonuclease</fullName>
    </submittedName>
</protein>
<sequence length="322" mass="36459">MGHNLNKYINKPEDLETTYEETKIGFLSIALRKSKEANYYLGLASAFRTIVDDYEAPLDLIKNDDITISMCQAAGISTKAIGYLEPKDTKDLLTDFIQEYLITAGDSYVDQLINRFLLSQGDALGGRMRNIVGGVAGEKLTQNIISALRIRNFDFEYFDKHSKIWIKGEYFQEDNSNLVKAIKWKNGDKSRLLYYDLTVPVVKKNIDIVLFNNSNVNNKKTKEFKEFISDHHNYLALGELKGGIDPAGADEHWKTANTALTRIRDAFGKLNSEVFTIFIGAAIEAAMAKEIYAQCESQELTNCANLTKQRQLSEICDWFVTL</sequence>
<dbReference type="Pfam" id="PF09194">
    <property type="entry name" value="Endonuc-BsobI"/>
    <property type="match status" value="1"/>
</dbReference>
<dbReference type="SUPFAM" id="SSF52980">
    <property type="entry name" value="Restriction endonuclease-like"/>
    <property type="match status" value="1"/>
</dbReference>
<dbReference type="GO" id="GO:0009307">
    <property type="term" value="P:DNA restriction-modification system"/>
    <property type="evidence" value="ECO:0007669"/>
    <property type="project" value="InterPro"/>
</dbReference>
<dbReference type="InterPro" id="IPR011335">
    <property type="entry name" value="Restrct_endonuc-II-like"/>
</dbReference>
<evidence type="ECO:0000313" key="2">
    <source>
        <dbReference type="Proteomes" id="UP000321822"/>
    </source>
</evidence>